<name>A0A8K0G3K5_IGNLU</name>
<dbReference type="AlphaFoldDB" id="A0A8K0G3K5"/>
<sequence length="74" mass="8283">MKLDDEVKCDQTKLSSLEEKLLIDRLQLCGQSVSWFTLAPDAFALQQLAKDLLDHQGNTVKNPKSNMSGSDLVY</sequence>
<gene>
    <name evidence="1" type="ORF">ILUMI_15743</name>
</gene>
<evidence type="ECO:0000313" key="1">
    <source>
        <dbReference type="EMBL" id="KAF2890430.1"/>
    </source>
</evidence>
<evidence type="ECO:0000313" key="2">
    <source>
        <dbReference type="Proteomes" id="UP000801492"/>
    </source>
</evidence>
<dbReference type="EMBL" id="VTPC01052660">
    <property type="protein sequence ID" value="KAF2890430.1"/>
    <property type="molecule type" value="Genomic_DNA"/>
</dbReference>
<organism evidence="1 2">
    <name type="scientific">Ignelater luminosus</name>
    <name type="common">Cucubano</name>
    <name type="synonym">Pyrophorus luminosus</name>
    <dbReference type="NCBI Taxonomy" id="2038154"/>
    <lineage>
        <taxon>Eukaryota</taxon>
        <taxon>Metazoa</taxon>
        <taxon>Ecdysozoa</taxon>
        <taxon>Arthropoda</taxon>
        <taxon>Hexapoda</taxon>
        <taxon>Insecta</taxon>
        <taxon>Pterygota</taxon>
        <taxon>Neoptera</taxon>
        <taxon>Endopterygota</taxon>
        <taxon>Coleoptera</taxon>
        <taxon>Polyphaga</taxon>
        <taxon>Elateriformia</taxon>
        <taxon>Elateroidea</taxon>
        <taxon>Elateridae</taxon>
        <taxon>Agrypninae</taxon>
        <taxon>Pyrophorini</taxon>
        <taxon>Ignelater</taxon>
    </lineage>
</organism>
<dbReference type="Proteomes" id="UP000801492">
    <property type="component" value="Unassembled WGS sequence"/>
</dbReference>
<comment type="caution">
    <text evidence="1">The sequence shown here is derived from an EMBL/GenBank/DDBJ whole genome shotgun (WGS) entry which is preliminary data.</text>
</comment>
<proteinExistence type="predicted"/>
<reference evidence="1" key="1">
    <citation type="submission" date="2019-08" db="EMBL/GenBank/DDBJ databases">
        <title>The genome of the North American firefly Photinus pyralis.</title>
        <authorList>
            <consortium name="Photinus pyralis genome working group"/>
            <person name="Fallon T.R."/>
            <person name="Sander Lower S.E."/>
            <person name="Weng J.-K."/>
        </authorList>
    </citation>
    <scope>NUCLEOTIDE SEQUENCE</scope>
    <source>
        <strain evidence="1">TRF0915ILg1</strain>
        <tissue evidence="1">Whole body</tissue>
    </source>
</reference>
<protein>
    <submittedName>
        <fullName evidence="1">Uncharacterized protein</fullName>
    </submittedName>
</protein>
<accession>A0A8K0G3K5</accession>
<keyword evidence="2" id="KW-1185">Reference proteome</keyword>